<dbReference type="InterPro" id="IPR024925">
    <property type="entry name" value="Malonyl_CoA-ACP_transAc"/>
</dbReference>
<dbReference type="PIRSF" id="PIRSF000446">
    <property type="entry name" value="Mct"/>
    <property type="match status" value="1"/>
</dbReference>
<keyword evidence="4" id="KW-0012">Acyltransferase</keyword>
<evidence type="ECO:0000256" key="1">
    <source>
        <dbReference type="ARBA" id="ARBA00008217"/>
    </source>
</evidence>
<dbReference type="SUPFAM" id="SSF55048">
    <property type="entry name" value="Probable ACP-binding domain of malonyl-CoA ACP transacylase"/>
    <property type="match status" value="1"/>
</dbReference>
<evidence type="ECO:0000313" key="7">
    <source>
        <dbReference type="EMBL" id="SVB96089.1"/>
    </source>
</evidence>
<name>A0A382IA07_9ZZZZ</name>
<dbReference type="Gene3D" id="3.30.70.250">
    <property type="entry name" value="Malonyl-CoA ACP transacylase, ACP-binding"/>
    <property type="match status" value="1"/>
</dbReference>
<dbReference type="GO" id="GO:0004314">
    <property type="term" value="F:[acyl-carrier-protein] S-malonyltransferase activity"/>
    <property type="evidence" value="ECO:0007669"/>
    <property type="project" value="UniProtKB-EC"/>
</dbReference>
<keyword evidence="3" id="KW-0808">Transferase</keyword>
<evidence type="ECO:0000256" key="5">
    <source>
        <dbReference type="ARBA" id="ARBA00048462"/>
    </source>
</evidence>
<reference evidence="7" key="1">
    <citation type="submission" date="2018-05" db="EMBL/GenBank/DDBJ databases">
        <authorList>
            <person name="Lanie J.A."/>
            <person name="Ng W.-L."/>
            <person name="Kazmierczak K.M."/>
            <person name="Andrzejewski T.M."/>
            <person name="Davidsen T.M."/>
            <person name="Wayne K.J."/>
            <person name="Tettelin H."/>
            <person name="Glass J.I."/>
            <person name="Rusch D."/>
            <person name="Podicherti R."/>
            <person name="Tsui H.-C.T."/>
            <person name="Winkler M.E."/>
        </authorList>
    </citation>
    <scope>NUCLEOTIDE SEQUENCE</scope>
</reference>
<evidence type="ECO:0000256" key="4">
    <source>
        <dbReference type="ARBA" id="ARBA00023315"/>
    </source>
</evidence>
<evidence type="ECO:0000256" key="3">
    <source>
        <dbReference type="ARBA" id="ARBA00022679"/>
    </source>
</evidence>
<dbReference type="InterPro" id="IPR014043">
    <property type="entry name" value="Acyl_transferase_dom"/>
</dbReference>
<feature type="domain" description="Malonyl-CoA:ACP transacylase (MAT)" evidence="6">
    <location>
        <begin position="10"/>
        <end position="298"/>
    </location>
</feature>
<organism evidence="7">
    <name type="scientific">marine metagenome</name>
    <dbReference type="NCBI Taxonomy" id="408172"/>
    <lineage>
        <taxon>unclassified sequences</taxon>
        <taxon>metagenomes</taxon>
        <taxon>ecological metagenomes</taxon>
    </lineage>
</organism>
<proteinExistence type="inferred from homology"/>
<dbReference type="Pfam" id="PF00698">
    <property type="entry name" value="Acyl_transf_1"/>
    <property type="match status" value="1"/>
</dbReference>
<dbReference type="PANTHER" id="PTHR42681">
    <property type="entry name" value="MALONYL-COA-ACYL CARRIER PROTEIN TRANSACYLASE, MITOCHONDRIAL"/>
    <property type="match status" value="1"/>
</dbReference>
<dbReference type="AlphaFoldDB" id="A0A382IA07"/>
<dbReference type="InterPro" id="IPR050858">
    <property type="entry name" value="Mal-CoA-ACP_Trans/PKS_FabD"/>
</dbReference>
<sequence>MSAIDKVMYVFPGQGSQYPGMGEDLYHGFETAKEIFEQANDILNYDLVRIAFTDPDNQIGLTRYTQPILLTHQMACFRVFQELTNSKITPVLSAGHSLGEYTALIVAGVLSFEDGLKLVSKRGELMGEYGQGSMLALPLMRDEAQLIAENHGCQVATMNLPQQTVVGGKDSDIEKLESAFAEQYPRKRAVKLDTEGAFHTDLMKTAALAFKETLEGASFAPSTMGVVSNFTAELHAEDGSATKNLLFEQLFKPVNWVGCLKTSVSFGIKTIIEFGGGIGKAPEPENKRPNLESIIKKNFRAFECPVDYYPAINLKTVEESAQSF</sequence>
<gene>
    <name evidence="7" type="ORF">METZ01_LOCUS248943</name>
</gene>
<dbReference type="InterPro" id="IPR016035">
    <property type="entry name" value="Acyl_Trfase/lysoPLipase"/>
</dbReference>
<accession>A0A382IA07</accession>
<comment type="catalytic activity">
    <reaction evidence="5">
        <text>holo-[ACP] + malonyl-CoA = malonyl-[ACP] + CoA</text>
        <dbReference type="Rhea" id="RHEA:41792"/>
        <dbReference type="Rhea" id="RHEA-COMP:9623"/>
        <dbReference type="Rhea" id="RHEA-COMP:9685"/>
        <dbReference type="ChEBI" id="CHEBI:57287"/>
        <dbReference type="ChEBI" id="CHEBI:57384"/>
        <dbReference type="ChEBI" id="CHEBI:64479"/>
        <dbReference type="ChEBI" id="CHEBI:78449"/>
        <dbReference type="EC" id="2.3.1.39"/>
    </reaction>
</comment>
<dbReference type="SUPFAM" id="SSF52151">
    <property type="entry name" value="FabD/lysophospholipase-like"/>
    <property type="match status" value="1"/>
</dbReference>
<evidence type="ECO:0000256" key="2">
    <source>
        <dbReference type="ARBA" id="ARBA00013258"/>
    </source>
</evidence>
<dbReference type="PANTHER" id="PTHR42681:SF1">
    <property type="entry name" value="MALONYL-COA-ACYL CARRIER PROTEIN TRANSACYLASE, MITOCHONDRIAL"/>
    <property type="match status" value="1"/>
</dbReference>
<dbReference type="GO" id="GO:0005829">
    <property type="term" value="C:cytosol"/>
    <property type="evidence" value="ECO:0007669"/>
    <property type="project" value="TreeGrafter"/>
</dbReference>
<dbReference type="InterPro" id="IPR001227">
    <property type="entry name" value="Ac_transferase_dom_sf"/>
</dbReference>
<dbReference type="GO" id="GO:0006633">
    <property type="term" value="P:fatty acid biosynthetic process"/>
    <property type="evidence" value="ECO:0007669"/>
    <property type="project" value="TreeGrafter"/>
</dbReference>
<comment type="similarity">
    <text evidence="1">Belongs to the FabD family.</text>
</comment>
<protein>
    <recommendedName>
        <fullName evidence="2">[acyl-carrier-protein] S-malonyltransferase</fullName>
        <ecNumber evidence="2">2.3.1.39</ecNumber>
    </recommendedName>
</protein>
<evidence type="ECO:0000259" key="6">
    <source>
        <dbReference type="SMART" id="SM00827"/>
    </source>
</evidence>
<dbReference type="InterPro" id="IPR016036">
    <property type="entry name" value="Malonyl_transacylase_ACP-bd"/>
</dbReference>
<dbReference type="SMART" id="SM00827">
    <property type="entry name" value="PKS_AT"/>
    <property type="match status" value="1"/>
</dbReference>
<dbReference type="EC" id="2.3.1.39" evidence="2"/>
<dbReference type="Gene3D" id="3.40.366.10">
    <property type="entry name" value="Malonyl-Coenzyme A Acyl Carrier Protein, domain 2"/>
    <property type="match status" value="1"/>
</dbReference>
<dbReference type="EMBL" id="UINC01065929">
    <property type="protein sequence ID" value="SVB96089.1"/>
    <property type="molecule type" value="Genomic_DNA"/>
</dbReference>